<dbReference type="AlphaFoldDB" id="A0A6J5ZS82"/>
<name>A0A6J5ZS82_9ZZZZ</name>
<dbReference type="PANTHER" id="PTHR33515">
    <property type="entry name" value="RIBOSOME-BINDING FACTOR A, CHLOROPLASTIC-RELATED"/>
    <property type="match status" value="1"/>
</dbReference>
<evidence type="ECO:0000313" key="1">
    <source>
        <dbReference type="EMBL" id="CAB4344242.1"/>
    </source>
</evidence>
<organism evidence="1">
    <name type="scientific">freshwater metagenome</name>
    <dbReference type="NCBI Taxonomy" id="449393"/>
    <lineage>
        <taxon>unclassified sequences</taxon>
        <taxon>metagenomes</taxon>
        <taxon>ecological metagenomes</taxon>
    </lineage>
</organism>
<dbReference type="InterPro" id="IPR015946">
    <property type="entry name" value="KH_dom-like_a/b"/>
</dbReference>
<evidence type="ECO:0000313" key="2">
    <source>
        <dbReference type="EMBL" id="CAB5035098.1"/>
    </source>
</evidence>
<dbReference type="Gene3D" id="3.30.300.20">
    <property type="match status" value="1"/>
</dbReference>
<dbReference type="InterPro" id="IPR000238">
    <property type="entry name" value="RbfA"/>
</dbReference>
<dbReference type="PANTHER" id="PTHR33515:SF1">
    <property type="entry name" value="RIBOSOME-BINDING FACTOR A, CHLOROPLASTIC-RELATED"/>
    <property type="match status" value="1"/>
</dbReference>
<gene>
    <name evidence="1" type="ORF">UFOPK3522_00930</name>
    <name evidence="2" type="ORF">UFOPK4175_00753</name>
</gene>
<proteinExistence type="inferred from homology"/>
<dbReference type="GO" id="GO:0006364">
    <property type="term" value="P:rRNA processing"/>
    <property type="evidence" value="ECO:0007669"/>
    <property type="project" value="InterPro"/>
</dbReference>
<dbReference type="EMBL" id="CAFBPX010000122">
    <property type="protein sequence ID" value="CAB5035098.1"/>
    <property type="molecule type" value="Genomic_DNA"/>
</dbReference>
<sequence>MASSRMRRVDEAIREVAADTITKQIKDPRVGFVTVTDVQTTPDLSSARVHVSIFAAPSGPDECLEALNSAHGVVQRELARQLRMKRTPTVEFVIDTTPATAARLEEILEQVDLLDEADPE</sequence>
<dbReference type="HAMAP" id="MF_00003">
    <property type="entry name" value="RbfA"/>
    <property type="match status" value="1"/>
</dbReference>
<accession>A0A6J5ZS82</accession>
<dbReference type="EMBL" id="CAESAO010000073">
    <property type="protein sequence ID" value="CAB4344242.1"/>
    <property type="molecule type" value="Genomic_DNA"/>
</dbReference>
<reference evidence="1" key="1">
    <citation type="submission" date="2020-05" db="EMBL/GenBank/DDBJ databases">
        <authorList>
            <person name="Chiriac C."/>
            <person name="Salcher M."/>
            <person name="Ghai R."/>
            <person name="Kavagutti S V."/>
        </authorList>
    </citation>
    <scope>NUCLEOTIDE SEQUENCE</scope>
</reference>
<dbReference type="PROSITE" id="PS01319">
    <property type="entry name" value="RBFA"/>
    <property type="match status" value="1"/>
</dbReference>
<dbReference type="GO" id="GO:0043024">
    <property type="term" value="F:ribosomal small subunit binding"/>
    <property type="evidence" value="ECO:0007669"/>
    <property type="project" value="TreeGrafter"/>
</dbReference>
<protein>
    <submittedName>
        <fullName evidence="1">Unannotated protein</fullName>
    </submittedName>
</protein>
<dbReference type="InterPro" id="IPR020053">
    <property type="entry name" value="Ribosome-bd_factorA_CS"/>
</dbReference>
<dbReference type="SUPFAM" id="SSF89919">
    <property type="entry name" value="Ribosome-binding factor A, RbfA"/>
    <property type="match status" value="1"/>
</dbReference>
<dbReference type="NCBIfam" id="TIGR00082">
    <property type="entry name" value="rbfA"/>
    <property type="match status" value="1"/>
</dbReference>
<dbReference type="InterPro" id="IPR023799">
    <property type="entry name" value="RbfA_dom_sf"/>
</dbReference>
<dbReference type="Pfam" id="PF02033">
    <property type="entry name" value="RBFA"/>
    <property type="match status" value="1"/>
</dbReference>
<dbReference type="GO" id="GO:0005829">
    <property type="term" value="C:cytosol"/>
    <property type="evidence" value="ECO:0007669"/>
    <property type="project" value="TreeGrafter"/>
</dbReference>